<dbReference type="Proteomes" id="UP000034037">
    <property type="component" value="Chromosome"/>
</dbReference>
<protein>
    <submittedName>
        <fullName evidence="2">Uncharacterized protein</fullName>
    </submittedName>
</protein>
<organism evidence="2 3">
    <name type="scientific">[Brevibacterium] flavum</name>
    <dbReference type="NCBI Taxonomy" id="92706"/>
    <lineage>
        <taxon>Bacteria</taxon>
        <taxon>Bacillati</taxon>
        <taxon>Actinomycetota</taxon>
        <taxon>Actinomycetes</taxon>
        <taxon>Mycobacteriales</taxon>
        <taxon>Corynebacteriaceae</taxon>
        <taxon>Corynebacterium</taxon>
    </lineage>
</organism>
<evidence type="ECO:0000313" key="3">
    <source>
        <dbReference type="Proteomes" id="UP000034037"/>
    </source>
</evidence>
<dbReference type="PATRIC" id="fig|92706.3.peg.1068"/>
<gene>
    <name evidence="2" type="ORF">YH66_05145</name>
</gene>
<keyword evidence="3" id="KW-1185">Reference proteome</keyword>
<reference evidence="2 3" key="1">
    <citation type="submission" date="2015-04" db="EMBL/GenBank/DDBJ databases">
        <title>Complete Genome Sequence of Brevibacterium flavum ATCC 15168.</title>
        <authorList>
            <person name="Ahn J."/>
            <person name="Park G."/>
            <person name="Jeon W."/>
            <person name="Jang Y."/>
            <person name="Jang M."/>
            <person name="Lee H."/>
            <person name="Lee H."/>
        </authorList>
    </citation>
    <scope>NUCLEOTIDE SEQUENCE [LARGE SCALE GENOMIC DNA]</scope>
    <source>
        <strain evidence="2 3">ATCC 15168</strain>
    </source>
</reference>
<dbReference type="RefSeq" id="WP_003860109.1">
    <property type="nucleotide sequence ID" value="NZ_CP011309.1"/>
</dbReference>
<evidence type="ECO:0000256" key="1">
    <source>
        <dbReference type="SAM" id="MobiDB-lite"/>
    </source>
</evidence>
<evidence type="ECO:0000313" key="2">
    <source>
        <dbReference type="EMBL" id="AKF26984.1"/>
    </source>
</evidence>
<dbReference type="EMBL" id="CP011309">
    <property type="protein sequence ID" value="AKF26984.1"/>
    <property type="molecule type" value="Genomic_DNA"/>
</dbReference>
<proteinExistence type="predicted"/>
<feature type="region of interest" description="Disordered" evidence="1">
    <location>
        <begin position="105"/>
        <end position="137"/>
    </location>
</feature>
<dbReference type="AlphaFoldDB" id="A0A0F6SQX8"/>
<accession>A0A0F6SQX8</accession>
<sequence>MKEQRIRIVRAPKVKMFAPTYEVDGFEIEWDTRIQAWEMATPNPRIGGMYSFRIGRVVNGRIIITEMVDHQEASTDELSVAAGLALGKLGFQGVDLGEWEDSSAILKPAPDGDALEPEDSSDQGEASGGAHTDDQLCEVTVTVVEDPVEEYPRQSYIQRELSNQVMGLDLPFRSDAVGPLHNSAERRSQ</sequence>
<dbReference type="HOGENOM" id="CLU_1432049_0_0_11"/>
<name>A0A0F6SQX8_9CORY</name>
<feature type="compositionally biased region" description="Acidic residues" evidence="1">
    <location>
        <begin position="113"/>
        <end position="122"/>
    </location>
</feature>